<dbReference type="Gene3D" id="3.30.465.10">
    <property type="match status" value="1"/>
</dbReference>
<feature type="domain" description="FAD-binding PCMH-type" evidence="2">
    <location>
        <begin position="1"/>
        <end position="75"/>
    </location>
</feature>
<dbReference type="SUPFAM" id="SSF56176">
    <property type="entry name" value="FAD-binding/transporter-associated domain-like"/>
    <property type="match status" value="1"/>
</dbReference>
<comment type="caution">
    <text evidence="3">The sequence shown here is derived from an EMBL/GenBank/DDBJ whole genome shotgun (WGS) entry which is preliminary data.</text>
</comment>
<keyword evidence="1" id="KW-0472">Membrane</keyword>
<evidence type="ECO:0000313" key="3">
    <source>
        <dbReference type="EMBL" id="GFD60002.1"/>
    </source>
</evidence>
<dbReference type="InterPro" id="IPR016169">
    <property type="entry name" value="FAD-bd_PCMH_sub2"/>
</dbReference>
<feature type="non-terminal residue" evidence="3">
    <location>
        <position position="1"/>
    </location>
</feature>
<accession>A0A699XJ07</accession>
<dbReference type="InterPro" id="IPR016166">
    <property type="entry name" value="FAD-bd_PCMH"/>
</dbReference>
<keyword evidence="1" id="KW-0812">Transmembrane</keyword>
<evidence type="ECO:0000256" key="1">
    <source>
        <dbReference type="SAM" id="Phobius"/>
    </source>
</evidence>
<dbReference type="GO" id="GO:0071949">
    <property type="term" value="F:FAD binding"/>
    <property type="evidence" value="ECO:0007669"/>
    <property type="project" value="InterPro"/>
</dbReference>
<proteinExistence type="predicted"/>
<gene>
    <name evidence="3" type="ORF">Tci_931971</name>
</gene>
<protein>
    <submittedName>
        <fullName evidence="3">Reticuline oxidase-like protein</fullName>
    </submittedName>
</protein>
<feature type="non-terminal residue" evidence="3">
    <location>
        <position position="81"/>
    </location>
</feature>
<evidence type="ECO:0000259" key="2">
    <source>
        <dbReference type="PROSITE" id="PS51387"/>
    </source>
</evidence>
<dbReference type="EMBL" id="BKCJ011872217">
    <property type="protein sequence ID" value="GFD60002.1"/>
    <property type="molecule type" value="Genomic_DNA"/>
</dbReference>
<feature type="transmembrane region" description="Helical" evidence="1">
    <location>
        <begin position="50"/>
        <end position="73"/>
    </location>
</feature>
<name>A0A699XJ07_TANCI</name>
<reference evidence="3" key="1">
    <citation type="journal article" date="2019" name="Sci. Rep.">
        <title>Draft genome of Tanacetum cinerariifolium, the natural source of mosquito coil.</title>
        <authorList>
            <person name="Yamashiro T."/>
            <person name="Shiraishi A."/>
            <person name="Satake H."/>
            <person name="Nakayama K."/>
        </authorList>
    </citation>
    <scope>NUCLEOTIDE SEQUENCE</scope>
</reference>
<dbReference type="PROSITE" id="PS51387">
    <property type="entry name" value="FAD_PCMH"/>
    <property type="match status" value="1"/>
</dbReference>
<dbReference type="PANTHER" id="PTHR32448">
    <property type="entry name" value="OS08G0158400 PROTEIN"/>
    <property type="match status" value="1"/>
</dbReference>
<organism evidence="3">
    <name type="scientific">Tanacetum cinerariifolium</name>
    <name type="common">Dalmatian daisy</name>
    <name type="synonym">Chrysanthemum cinerariifolium</name>
    <dbReference type="NCBI Taxonomy" id="118510"/>
    <lineage>
        <taxon>Eukaryota</taxon>
        <taxon>Viridiplantae</taxon>
        <taxon>Streptophyta</taxon>
        <taxon>Embryophyta</taxon>
        <taxon>Tracheophyta</taxon>
        <taxon>Spermatophyta</taxon>
        <taxon>Magnoliopsida</taxon>
        <taxon>eudicotyledons</taxon>
        <taxon>Gunneridae</taxon>
        <taxon>Pentapetalae</taxon>
        <taxon>asterids</taxon>
        <taxon>campanulids</taxon>
        <taxon>Asterales</taxon>
        <taxon>Asteraceae</taxon>
        <taxon>Asteroideae</taxon>
        <taxon>Anthemideae</taxon>
        <taxon>Anthemidinae</taxon>
        <taxon>Tanacetum</taxon>
    </lineage>
</organism>
<dbReference type="InterPro" id="IPR036318">
    <property type="entry name" value="FAD-bd_PCMH-like_sf"/>
</dbReference>
<sequence>PTVAVGGHCSGAGYGNMIRKYGLTVDLIQDAELIDVNGRLLDRKSMGEDLFWAITGGGGASFGVVLSFTFKLVQVPPQVTF</sequence>
<dbReference type="AlphaFoldDB" id="A0A699XJ07"/>
<keyword evidence="1" id="KW-1133">Transmembrane helix</keyword>